<gene>
    <name evidence="6" type="ORF">ACGRVM_12320</name>
</gene>
<dbReference type="RefSeq" id="WP_377172064.1">
    <property type="nucleotide sequence ID" value="NZ_JBHTJC010000003.1"/>
</dbReference>
<keyword evidence="1" id="KW-0805">Transcription regulation</keyword>
<evidence type="ECO:0000313" key="6">
    <source>
        <dbReference type="EMBL" id="MFH0254681.1"/>
    </source>
</evidence>
<reference evidence="6 7" key="1">
    <citation type="submission" date="2024-10" db="EMBL/GenBank/DDBJ databases">
        <authorList>
            <person name="Yang X.-N."/>
        </authorList>
    </citation>
    <scope>NUCLEOTIDE SEQUENCE [LARGE SCALE GENOMIC DNA]</scope>
    <source>
        <strain evidence="6 7">CAU 1059</strain>
    </source>
</reference>
<dbReference type="Gene3D" id="1.10.357.10">
    <property type="entry name" value="Tetracycline Repressor, domain 2"/>
    <property type="match status" value="1"/>
</dbReference>
<keyword evidence="7" id="KW-1185">Reference proteome</keyword>
<dbReference type="SUPFAM" id="SSF48498">
    <property type="entry name" value="Tetracyclin repressor-like, C-terminal domain"/>
    <property type="match status" value="1"/>
</dbReference>
<evidence type="ECO:0000256" key="4">
    <source>
        <dbReference type="PROSITE-ProRule" id="PRU00335"/>
    </source>
</evidence>
<dbReference type="Proteomes" id="UP001607157">
    <property type="component" value="Unassembled WGS sequence"/>
</dbReference>
<feature type="DNA-binding region" description="H-T-H motif" evidence="4">
    <location>
        <begin position="39"/>
        <end position="58"/>
    </location>
</feature>
<evidence type="ECO:0000313" key="7">
    <source>
        <dbReference type="Proteomes" id="UP001607157"/>
    </source>
</evidence>
<dbReference type="EMBL" id="JBIHMM010000003">
    <property type="protein sequence ID" value="MFH0254681.1"/>
    <property type="molecule type" value="Genomic_DNA"/>
</dbReference>
<name>A0ABW7I931_9RHOB</name>
<accession>A0ABW7I931</accession>
<comment type="caution">
    <text evidence="6">The sequence shown here is derived from an EMBL/GenBank/DDBJ whole genome shotgun (WGS) entry which is preliminary data.</text>
</comment>
<dbReference type="PRINTS" id="PR00455">
    <property type="entry name" value="HTHTETR"/>
</dbReference>
<keyword evidence="2 4" id="KW-0238">DNA-binding</keyword>
<feature type="domain" description="HTH tetR-type" evidence="5">
    <location>
        <begin position="16"/>
        <end position="76"/>
    </location>
</feature>
<dbReference type="Pfam" id="PF00440">
    <property type="entry name" value="TetR_N"/>
    <property type="match status" value="1"/>
</dbReference>
<dbReference type="Gene3D" id="1.10.10.60">
    <property type="entry name" value="Homeodomain-like"/>
    <property type="match status" value="1"/>
</dbReference>
<evidence type="ECO:0000256" key="3">
    <source>
        <dbReference type="ARBA" id="ARBA00023163"/>
    </source>
</evidence>
<evidence type="ECO:0000256" key="2">
    <source>
        <dbReference type="ARBA" id="ARBA00023125"/>
    </source>
</evidence>
<evidence type="ECO:0000256" key="1">
    <source>
        <dbReference type="ARBA" id="ARBA00023015"/>
    </source>
</evidence>
<dbReference type="SUPFAM" id="SSF46689">
    <property type="entry name" value="Homeodomain-like"/>
    <property type="match status" value="1"/>
</dbReference>
<dbReference type="InterPro" id="IPR009057">
    <property type="entry name" value="Homeodomain-like_sf"/>
</dbReference>
<dbReference type="InterPro" id="IPR036271">
    <property type="entry name" value="Tet_transcr_reg_TetR-rel_C_sf"/>
</dbReference>
<proteinExistence type="predicted"/>
<evidence type="ECO:0000259" key="5">
    <source>
        <dbReference type="PROSITE" id="PS50977"/>
    </source>
</evidence>
<dbReference type="PANTHER" id="PTHR47506:SF1">
    <property type="entry name" value="HTH-TYPE TRANSCRIPTIONAL REGULATOR YJDC"/>
    <property type="match status" value="1"/>
</dbReference>
<dbReference type="PANTHER" id="PTHR47506">
    <property type="entry name" value="TRANSCRIPTIONAL REGULATORY PROTEIN"/>
    <property type="match status" value="1"/>
</dbReference>
<dbReference type="InterPro" id="IPR001647">
    <property type="entry name" value="HTH_TetR"/>
</dbReference>
<protein>
    <submittedName>
        <fullName evidence="6">TetR/AcrR family transcriptional regulator</fullName>
    </submittedName>
</protein>
<dbReference type="PROSITE" id="PS50977">
    <property type="entry name" value="HTH_TETR_2"/>
    <property type="match status" value="1"/>
</dbReference>
<organism evidence="6 7">
    <name type="scientific">Roseovarius aquimarinus</name>
    <dbReference type="NCBI Taxonomy" id="1229156"/>
    <lineage>
        <taxon>Bacteria</taxon>
        <taxon>Pseudomonadati</taxon>
        <taxon>Pseudomonadota</taxon>
        <taxon>Alphaproteobacteria</taxon>
        <taxon>Rhodobacterales</taxon>
        <taxon>Roseobacteraceae</taxon>
        <taxon>Roseovarius</taxon>
    </lineage>
</organism>
<keyword evidence="3" id="KW-0804">Transcription</keyword>
<sequence>MSDQTMTRPAPGRPRQFDEGKALSAIMQLFWERGYEGTGLSDIIDATGLGKASLYATFGNKQSMYLRALAAFETDMVDAGAQMLSSDAMPAMDRIRAFLDAPIAARRDANDDTGCFLCNASADRAALDEETAAIVQRCYAKLAGALENAVAEVVGPEAAPRRSQMLLAVYAGLRVMARSGRPVTALEDARDDALASLAG</sequence>